<dbReference type="Proteomes" id="UP000199758">
    <property type="component" value="Unassembled WGS sequence"/>
</dbReference>
<feature type="transmembrane region" description="Helical" evidence="7">
    <location>
        <begin position="740"/>
        <end position="759"/>
    </location>
</feature>
<organism evidence="10 11">
    <name type="scientific">Hydrocarboniphaga daqingensis</name>
    <dbReference type="NCBI Taxonomy" id="490188"/>
    <lineage>
        <taxon>Bacteria</taxon>
        <taxon>Pseudomonadati</taxon>
        <taxon>Pseudomonadota</taxon>
        <taxon>Gammaproteobacteria</taxon>
        <taxon>Nevskiales</taxon>
        <taxon>Nevskiaceae</taxon>
        <taxon>Hydrocarboniphaga</taxon>
    </lineage>
</organism>
<evidence type="ECO:0000256" key="2">
    <source>
        <dbReference type="ARBA" id="ARBA00010157"/>
    </source>
</evidence>
<keyword evidence="11" id="KW-1185">Reference proteome</keyword>
<feature type="domain" description="SSD" evidence="9">
    <location>
        <begin position="263"/>
        <end position="387"/>
    </location>
</feature>
<comment type="subcellular location">
    <subcellularLocation>
        <location evidence="1">Cell membrane</location>
        <topology evidence="1">Multi-pass membrane protein</topology>
    </subcellularLocation>
</comment>
<evidence type="ECO:0000256" key="3">
    <source>
        <dbReference type="ARBA" id="ARBA00022475"/>
    </source>
</evidence>
<dbReference type="OrthoDB" id="9803781at2"/>
<dbReference type="GO" id="GO:0005886">
    <property type="term" value="C:plasma membrane"/>
    <property type="evidence" value="ECO:0007669"/>
    <property type="project" value="UniProtKB-SubCell"/>
</dbReference>
<evidence type="ECO:0000256" key="7">
    <source>
        <dbReference type="SAM" id="Phobius"/>
    </source>
</evidence>
<feature type="transmembrane region" description="Helical" evidence="7">
    <location>
        <begin position="329"/>
        <end position="352"/>
    </location>
</feature>
<feature type="domain" description="Cyclic nucleotide-binding" evidence="8">
    <location>
        <begin position="790"/>
        <end position="883"/>
    </location>
</feature>
<dbReference type="RefSeq" id="WP_084083219.1">
    <property type="nucleotide sequence ID" value="NZ_FQWZ01000003.1"/>
</dbReference>
<evidence type="ECO:0000256" key="6">
    <source>
        <dbReference type="ARBA" id="ARBA00023136"/>
    </source>
</evidence>
<keyword evidence="3" id="KW-1003">Cell membrane</keyword>
<dbReference type="InterPro" id="IPR000595">
    <property type="entry name" value="cNMP-bd_dom"/>
</dbReference>
<dbReference type="SUPFAM" id="SSF82866">
    <property type="entry name" value="Multidrug efflux transporter AcrB transmembrane domain"/>
    <property type="match status" value="2"/>
</dbReference>
<dbReference type="SUPFAM" id="SSF51206">
    <property type="entry name" value="cAMP-binding domain-like"/>
    <property type="match status" value="1"/>
</dbReference>
<dbReference type="InterPro" id="IPR004869">
    <property type="entry name" value="MMPL_dom"/>
</dbReference>
<protein>
    <submittedName>
        <fullName evidence="10">Predicted exporter protein, RND superfamily</fullName>
    </submittedName>
</protein>
<keyword evidence="4 7" id="KW-0812">Transmembrane</keyword>
<comment type="similarity">
    <text evidence="2">Belongs to the resistance-nodulation-cell division (RND) (TC 2.A.6) family. MmpL subfamily.</text>
</comment>
<gene>
    <name evidence="10" type="ORF">SAMN04488068_1362</name>
</gene>
<evidence type="ECO:0000259" key="8">
    <source>
        <dbReference type="PROSITE" id="PS50042"/>
    </source>
</evidence>
<dbReference type="InterPro" id="IPR018488">
    <property type="entry name" value="cNMP-bd_CS"/>
</dbReference>
<feature type="transmembrane region" description="Helical" evidence="7">
    <location>
        <begin position="286"/>
        <end position="308"/>
    </location>
</feature>
<dbReference type="SMART" id="SM00100">
    <property type="entry name" value="cNMP"/>
    <property type="match status" value="1"/>
</dbReference>
<dbReference type="PANTHER" id="PTHR33406">
    <property type="entry name" value="MEMBRANE PROTEIN MJ1562-RELATED"/>
    <property type="match status" value="1"/>
</dbReference>
<feature type="transmembrane region" description="Helical" evidence="7">
    <location>
        <begin position="260"/>
        <end position="280"/>
    </location>
</feature>
<dbReference type="InterPro" id="IPR014710">
    <property type="entry name" value="RmlC-like_jellyroll"/>
</dbReference>
<dbReference type="InterPro" id="IPR050545">
    <property type="entry name" value="Mycobact_MmpL"/>
</dbReference>
<dbReference type="Pfam" id="PF03176">
    <property type="entry name" value="MMPL"/>
    <property type="match status" value="2"/>
</dbReference>
<proteinExistence type="inferred from homology"/>
<feature type="transmembrane region" description="Helical" evidence="7">
    <location>
        <begin position="619"/>
        <end position="641"/>
    </location>
</feature>
<evidence type="ECO:0000256" key="1">
    <source>
        <dbReference type="ARBA" id="ARBA00004651"/>
    </source>
</evidence>
<reference evidence="10 11" key="1">
    <citation type="submission" date="2016-11" db="EMBL/GenBank/DDBJ databases">
        <authorList>
            <person name="Jaros S."/>
            <person name="Januszkiewicz K."/>
            <person name="Wedrychowicz H."/>
        </authorList>
    </citation>
    <scope>NUCLEOTIDE SEQUENCE [LARGE SCALE GENOMIC DNA]</scope>
    <source>
        <strain evidence="10 11">CGMCC 1.7049</strain>
    </source>
</reference>
<dbReference type="PROSITE" id="PS50042">
    <property type="entry name" value="CNMP_BINDING_3"/>
    <property type="match status" value="1"/>
</dbReference>
<dbReference type="Gene3D" id="2.60.120.10">
    <property type="entry name" value="Jelly Rolls"/>
    <property type="match status" value="1"/>
</dbReference>
<keyword evidence="6 7" id="KW-0472">Membrane</keyword>
<evidence type="ECO:0000256" key="4">
    <source>
        <dbReference type="ARBA" id="ARBA00022692"/>
    </source>
</evidence>
<sequence>MATAAPADTAARRGSLAAWIAERPRLIVVLITLLSLAALLQLVDFREQRLRLTVDASLDPMIAPNLPAQPVDDIVHARFGAADDAVLVLLQAADVYSPAVLRQLDELSRALAALPGVAEVQSLTRVPLPRGGDGQLSLRRLKPSEFDDAALIAALRRSLDADPLLRGQLVTLDGRSAAIRVALSTRSDRDTLESGVAEAIRQTAHRFDGPDLSIAVTGMPIVRDATSRAVLDQLGWTVPAIVLVLAGLLALAFRSWRGVWLPLLTISLALLWTMATLSASGRPLNLITSLVPPLLATMGLAYCAHVLTDFEALLREPRIRDRSKRIEHLLRDVTGPVVLTGFTTGVGVLALVTNDLPAIREFALLSSLGVVYTVLLVLTFVPAMLGLTTRRTPRQPLPADRLFRNGSAMIGRFDVVNRRRILWVASAIGVAAVLLATRIDVGDRFVGAFSAGSEVRRDYERVNTALGGVTPLSILIDGAVPELFLEPESLQELDALQAWLRQQPGVGTVTGITDHLRSLNRLLTGSDVAALPDSRELTSQLLFFGDTDTLSQLIDSDRQSTLINLRLTIDDTAEIGDLLARIEQRLQQLPKSMHAQASGEAVLMTQSVHAVTSGQLQSIALALGVIYLCLAIQFASPWVGLLASLPTLLQTALYFGALGLFGVKLNASTSLVECLVLGLAVDDTIHYLSRFNTAARRTASETTAAVSALQAVLRPITLTKAILAAGFLVLTTGELQNQVLFGWLAAFTLACAWLVDVFVTPAFISGVRVVTLWDSLRLNLGANVQGTIPLFAGLSSREARIFALMSRVEVVPAGVLIIREGDPGGDIFIVIDGKLAVWTYRDGERVVLNQHKRGGVVGEAGYFGQKRMANVETLSKTRLLRFDDADQELICRRYPRIAARIFLNMNRIQAERRARDTAMPAT</sequence>
<dbReference type="InterPro" id="IPR000731">
    <property type="entry name" value="SSD"/>
</dbReference>
<dbReference type="InterPro" id="IPR018490">
    <property type="entry name" value="cNMP-bd_dom_sf"/>
</dbReference>
<evidence type="ECO:0000313" key="10">
    <source>
        <dbReference type="EMBL" id="SHG78847.1"/>
    </source>
</evidence>
<dbReference type="EMBL" id="FQWZ01000003">
    <property type="protein sequence ID" value="SHG78847.1"/>
    <property type="molecule type" value="Genomic_DNA"/>
</dbReference>
<dbReference type="AlphaFoldDB" id="A0A1M5MNS9"/>
<dbReference type="PANTHER" id="PTHR33406:SF6">
    <property type="entry name" value="MEMBRANE PROTEIN YDGH-RELATED"/>
    <property type="match status" value="1"/>
</dbReference>
<feature type="transmembrane region" description="Helical" evidence="7">
    <location>
        <begin position="421"/>
        <end position="439"/>
    </location>
</feature>
<dbReference type="PROSITE" id="PS50156">
    <property type="entry name" value="SSD"/>
    <property type="match status" value="1"/>
</dbReference>
<dbReference type="Gene3D" id="1.20.1640.10">
    <property type="entry name" value="Multidrug efflux transporter AcrB transmembrane domain"/>
    <property type="match status" value="2"/>
</dbReference>
<dbReference type="STRING" id="490188.SAMN04488068_1362"/>
<name>A0A1M5MNS9_9GAMM</name>
<evidence type="ECO:0000256" key="5">
    <source>
        <dbReference type="ARBA" id="ARBA00022989"/>
    </source>
</evidence>
<dbReference type="PROSITE" id="PS00888">
    <property type="entry name" value="CNMP_BINDING_1"/>
    <property type="match status" value="1"/>
</dbReference>
<evidence type="ECO:0000313" key="11">
    <source>
        <dbReference type="Proteomes" id="UP000199758"/>
    </source>
</evidence>
<feature type="transmembrane region" description="Helical" evidence="7">
    <location>
        <begin position="364"/>
        <end position="387"/>
    </location>
</feature>
<feature type="transmembrane region" description="Helical" evidence="7">
    <location>
        <begin position="26"/>
        <end position="43"/>
    </location>
</feature>
<dbReference type="CDD" id="cd00038">
    <property type="entry name" value="CAP_ED"/>
    <property type="match status" value="1"/>
</dbReference>
<accession>A0A1M5MNS9</accession>
<keyword evidence="5 7" id="KW-1133">Transmembrane helix</keyword>
<feature type="transmembrane region" description="Helical" evidence="7">
    <location>
        <begin position="234"/>
        <end position="253"/>
    </location>
</feature>
<dbReference type="Pfam" id="PF00027">
    <property type="entry name" value="cNMP_binding"/>
    <property type="match status" value="1"/>
</dbReference>
<evidence type="ECO:0000259" key="9">
    <source>
        <dbReference type="PROSITE" id="PS50156"/>
    </source>
</evidence>